<dbReference type="KEGG" id="lji:ELX58_04995"/>
<dbReference type="EMBL" id="CP034726">
    <property type="protein sequence ID" value="QBP18500.1"/>
    <property type="molecule type" value="Genomic_DNA"/>
</dbReference>
<dbReference type="AlphaFoldDB" id="A0A4P6ZMP0"/>
<name>A0A4P6ZMP0_9LACO</name>
<dbReference type="RefSeq" id="WP_133442059.1">
    <property type="nucleotide sequence ID" value="NZ_CP034726.1"/>
</dbReference>
<organism evidence="1 2">
    <name type="scientific">Acetilactobacillus jinshanensis</name>
    <dbReference type="NCBI Taxonomy" id="1720083"/>
    <lineage>
        <taxon>Bacteria</taxon>
        <taxon>Bacillati</taxon>
        <taxon>Bacillota</taxon>
        <taxon>Bacilli</taxon>
        <taxon>Lactobacillales</taxon>
        <taxon>Lactobacillaceae</taxon>
        <taxon>Acetilactobacillus</taxon>
    </lineage>
</organism>
<protein>
    <submittedName>
        <fullName evidence="1">Uncharacterized protein</fullName>
    </submittedName>
</protein>
<gene>
    <name evidence="1" type="ORF">ELX58_04995</name>
</gene>
<accession>A0A4P6ZMP0</accession>
<proteinExistence type="predicted"/>
<sequence>MEAQPTSPKGSQFMPIIKGYLDQHHLDPKINPLFTSRHMNYDVGLYESLNVFLTLVAALDASKRDQIVKFLNSEAMQALHNEEFRLDSENPSRQKALDFIKKITK</sequence>
<evidence type="ECO:0000313" key="2">
    <source>
        <dbReference type="Proteomes" id="UP000294321"/>
    </source>
</evidence>
<evidence type="ECO:0000313" key="1">
    <source>
        <dbReference type="EMBL" id="QBP18500.1"/>
    </source>
</evidence>
<dbReference type="Proteomes" id="UP000294321">
    <property type="component" value="Chromosome"/>
</dbReference>
<reference evidence="2" key="1">
    <citation type="submission" date="2018-12" db="EMBL/GenBank/DDBJ databases">
        <title>A new species of lactobacillus.</title>
        <authorList>
            <person name="Jian Y."/>
            <person name="Xin L."/>
            <person name="Hong Z.J."/>
            <person name="Ming L.Z."/>
            <person name="Hong X.Z."/>
        </authorList>
    </citation>
    <scope>NUCLEOTIDE SEQUENCE [LARGE SCALE GENOMIC DNA]</scope>
    <source>
        <strain evidence="2">HSLZ-75</strain>
    </source>
</reference>
<keyword evidence="2" id="KW-1185">Reference proteome</keyword>